<evidence type="ECO:0000313" key="4">
    <source>
        <dbReference type="Proteomes" id="UP000068164"/>
    </source>
</evidence>
<dbReference type="SUPFAM" id="SSF48317">
    <property type="entry name" value="Acid phosphatase/Vanadium-dependent haloperoxidase"/>
    <property type="match status" value="1"/>
</dbReference>
<dbReference type="RefSeq" id="WP_062370137.1">
    <property type="nucleotide sequence ID" value="NZ_LNCD01000064.1"/>
</dbReference>
<dbReference type="InterPro" id="IPR000326">
    <property type="entry name" value="PAP2/HPO"/>
</dbReference>
<dbReference type="Proteomes" id="UP000068164">
    <property type="component" value="Unassembled WGS sequence"/>
</dbReference>
<dbReference type="OrthoDB" id="9813524at2"/>
<accession>A0A109JR73</accession>
<evidence type="ECO:0000256" key="1">
    <source>
        <dbReference type="SAM" id="Phobius"/>
    </source>
</evidence>
<feature type="domain" description="Phosphatidic acid phosphatase type 2/haloperoxidase" evidence="2">
    <location>
        <begin position="115"/>
        <end position="236"/>
    </location>
</feature>
<proteinExistence type="predicted"/>
<feature type="transmembrane region" description="Helical" evidence="1">
    <location>
        <begin position="78"/>
        <end position="100"/>
    </location>
</feature>
<dbReference type="AlphaFoldDB" id="A0A109JR73"/>
<dbReference type="InterPro" id="IPR036938">
    <property type="entry name" value="PAP2/HPO_sf"/>
</dbReference>
<organism evidence="3 4">
    <name type="scientific">Rhizobium altiplani</name>
    <dbReference type="NCBI Taxonomy" id="1864509"/>
    <lineage>
        <taxon>Bacteria</taxon>
        <taxon>Pseudomonadati</taxon>
        <taxon>Pseudomonadota</taxon>
        <taxon>Alphaproteobacteria</taxon>
        <taxon>Hyphomicrobiales</taxon>
        <taxon>Rhizobiaceae</taxon>
        <taxon>Rhizobium/Agrobacterium group</taxon>
        <taxon>Rhizobium</taxon>
    </lineage>
</organism>
<evidence type="ECO:0000313" key="3">
    <source>
        <dbReference type="EMBL" id="KWV53723.1"/>
    </source>
</evidence>
<dbReference type="Pfam" id="PF01569">
    <property type="entry name" value="PAP2"/>
    <property type="match status" value="1"/>
</dbReference>
<evidence type="ECO:0000259" key="2">
    <source>
        <dbReference type="Pfam" id="PF01569"/>
    </source>
</evidence>
<feature type="transmembrane region" description="Helical" evidence="1">
    <location>
        <begin position="112"/>
        <end position="131"/>
    </location>
</feature>
<sequence length="251" mass="26895">MAHVGQSSYTPAPPATAVLALIVAWFALLAAFYLHPSLDVEVSSFFFTGPLCEAALPDFVCGYFPLRRLQIVEHVRQILYVLPYAAAALIVVVGASGFFSREIRKRIPMGRLVVAIVSLCLGPGLIVNGFLKSYSGRPRPVQTSLFGGPFDFAAAGTFVGECAKNCSFVSGEASGAGWMLCLLFLLPSRIRLWVGPPLVAGSLIMAGLRVAVGAHYASDALLGWLLAIILFMALLIVEARIADKLKVGWPR</sequence>
<keyword evidence="1" id="KW-1133">Transmembrane helix</keyword>
<feature type="transmembrane region" description="Helical" evidence="1">
    <location>
        <begin position="198"/>
        <end position="216"/>
    </location>
</feature>
<keyword evidence="1" id="KW-0812">Transmembrane</keyword>
<keyword evidence="1" id="KW-0472">Membrane</keyword>
<gene>
    <name evidence="3" type="ORF">AS026_03495</name>
</gene>
<comment type="caution">
    <text evidence="3">The sequence shown here is derived from an EMBL/GenBank/DDBJ whole genome shotgun (WGS) entry which is preliminary data.</text>
</comment>
<protein>
    <recommendedName>
        <fullName evidence="2">Phosphatidic acid phosphatase type 2/haloperoxidase domain-containing protein</fullName>
    </recommendedName>
</protein>
<dbReference type="Gene3D" id="1.20.144.10">
    <property type="entry name" value="Phosphatidic acid phosphatase type 2/haloperoxidase"/>
    <property type="match status" value="1"/>
</dbReference>
<name>A0A109JR73_9HYPH</name>
<keyword evidence="4" id="KW-1185">Reference proteome</keyword>
<feature type="transmembrane region" description="Helical" evidence="1">
    <location>
        <begin position="222"/>
        <end position="242"/>
    </location>
</feature>
<reference evidence="3 4" key="1">
    <citation type="submission" date="2015-11" db="EMBL/GenBank/DDBJ databases">
        <title>Draft Genome Sequence of the Strain BR 10423 (Rhizobium sp.) isolated from nodules of Mimosa pudica.</title>
        <authorList>
            <person name="Barauna A.C."/>
            <person name="Zilli J.E."/>
            <person name="Simoes-Araujo J.L."/>
            <person name="Reis V.M."/>
            <person name="James E.K."/>
            <person name="Reis F.B.Jr."/>
            <person name="Rouws L.F."/>
            <person name="Passos S.R."/>
            <person name="Gois S.R."/>
        </authorList>
    </citation>
    <scope>NUCLEOTIDE SEQUENCE [LARGE SCALE GENOMIC DNA]</scope>
    <source>
        <strain evidence="3 4">BR10423</strain>
    </source>
</reference>
<feature type="transmembrane region" description="Helical" evidence="1">
    <location>
        <begin position="12"/>
        <end position="33"/>
    </location>
</feature>
<dbReference type="EMBL" id="LNCD01000064">
    <property type="protein sequence ID" value="KWV53723.1"/>
    <property type="molecule type" value="Genomic_DNA"/>
</dbReference>